<reference evidence="1 2" key="1">
    <citation type="submission" date="2015-12" db="EMBL/GenBank/DDBJ databases">
        <authorList>
            <person name="Shamseldin A."/>
            <person name="Moawad H."/>
            <person name="Abd El-Rahim W.M."/>
            <person name="Sadowsky M.J."/>
        </authorList>
    </citation>
    <scope>NUCLEOTIDE SEQUENCE [LARGE SCALE GENOMIC DNA]</scope>
    <source>
        <strain evidence="1 2">WF1</strain>
    </source>
</reference>
<name>A0A1V8MA17_9GAMM</name>
<accession>A0A1V8MA17</accession>
<gene>
    <name evidence="1" type="ORF">AU255_11665</name>
</gene>
<dbReference type="Proteomes" id="UP000191980">
    <property type="component" value="Unassembled WGS sequence"/>
</dbReference>
<dbReference type="EMBL" id="LPUF01000001">
    <property type="protein sequence ID" value="OQK18440.1"/>
    <property type="molecule type" value="Genomic_DNA"/>
</dbReference>
<comment type="caution">
    <text evidence="1">The sequence shown here is derived from an EMBL/GenBank/DDBJ whole genome shotgun (WGS) entry which is preliminary data.</text>
</comment>
<evidence type="ECO:0000313" key="2">
    <source>
        <dbReference type="Proteomes" id="UP000191980"/>
    </source>
</evidence>
<sequence length="353" mass="41107">MEVSPQNTLDLLEKLESQGFTNTHFQSIHHWGGVKGKDSSLVSHKKYLAKQNAKYQINGNNYDVAIKLKHCYEIASSTQDRLNFFRICKTVNSDSEQEDINTEKPKQVPFTTLEDKLDNILLAKYIESFYGYGNYEGDIWFIGMEEGGGSSLLEIQNRLNTWNHHLKPELEDIYLFHTGIQVDEYFRQQPKFQNTWKQLIRILLTYQGKNADLEACKLYQRDKLARHNSDHCLIELLPLPSPSAASWLYGKYSNIETLKSRELYTLSNVDRRIAHLKERIKVHQPEIVIFYGMSYVDYWKKIAGQDLQLSNTHLGKFFYANNTETKYLIMNHPAAHGVTNQYFSDIGIFLQNM</sequence>
<dbReference type="AlphaFoldDB" id="A0A1V8MA17"/>
<dbReference type="STRING" id="1420851.AU255_11665"/>
<dbReference type="RefSeq" id="WP_080523041.1">
    <property type="nucleotide sequence ID" value="NZ_LPUF01000001.1"/>
</dbReference>
<keyword evidence="2" id="KW-1185">Reference proteome</keyword>
<evidence type="ECO:0008006" key="3">
    <source>
        <dbReference type="Google" id="ProtNLM"/>
    </source>
</evidence>
<organism evidence="1 2">
    <name type="scientific">Methyloprofundus sedimenti</name>
    <dbReference type="NCBI Taxonomy" id="1420851"/>
    <lineage>
        <taxon>Bacteria</taxon>
        <taxon>Pseudomonadati</taxon>
        <taxon>Pseudomonadota</taxon>
        <taxon>Gammaproteobacteria</taxon>
        <taxon>Methylococcales</taxon>
        <taxon>Methylococcaceae</taxon>
        <taxon>Methyloprofundus</taxon>
    </lineage>
</organism>
<dbReference type="OrthoDB" id="2858884at2"/>
<proteinExistence type="predicted"/>
<protein>
    <recommendedName>
        <fullName evidence="3">Uracil-DNA glycosylase-like domain-containing protein</fullName>
    </recommendedName>
</protein>
<evidence type="ECO:0000313" key="1">
    <source>
        <dbReference type="EMBL" id="OQK18440.1"/>
    </source>
</evidence>